<proteinExistence type="predicted"/>
<protein>
    <submittedName>
        <fullName evidence="1">Uncharacterized protein</fullName>
    </submittedName>
</protein>
<evidence type="ECO:0000313" key="1">
    <source>
        <dbReference type="EMBL" id="GLI55675.1"/>
    </source>
</evidence>
<name>A0A9W6GK75_9FUSO</name>
<organism evidence="1 2">
    <name type="scientific">Propionigenium maris DSM 9537</name>
    <dbReference type="NCBI Taxonomy" id="1123000"/>
    <lineage>
        <taxon>Bacteria</taxon>
        <taxon>Fusobacteriati</taxon>
        <taxon>Fusobacteriota</taxon>
        <taxon>Fusobacteriia</taxon>
        <taxon>Fusobacteriales</taxon>
        <taxon>Fusobacteriaceae</taxon>
        <taxon>Propionigenium</taxon>
    </lineage>
</organism>
<keyword evidence="2" id="KW-1185">Reference proteome</keyword>
<dbReference type="EMBL" id="BSDY01000004">
    <property type="protein sequence ID" value="GLI55675.1"/>
    <property type="molecule type" value="Genomic_DNA"/>
</dbReference>
<evidence type="ECO:0000313" key="2">
    <source>
        <dbReference type="Proteomes" id="UP001144471"/>
    </source>
</evidence>
<dbReference type="RefSeq" id="WP_281834315.1">
    <property type="nucleotide sequence ID" value="NZ_BSDY01000004.1"/>
</dbReference>
<gene>
    <name evidence="1" type="ORF">PM10SUCC1_11890</name>
</gene>
<sequence length="109" mass="12736">MNLELKVSAEEAKGLLRSLEIDSFNESYDKYWREENGRAYFSSVCWLYCWGATKLGCQKTTDMIRDVFDKLFHFSFDEFGKGYSLVIIGNCRYKGYKEFPGHNAGYYTS</sequence>
<dbReference type="Proteomes" id="UP001144471">
    <property type="component" value="Unassembled WGS sequence"/>
</dbReference>
<dbReference type="AlphaFoldDB" id="A0A9W6GK75"/>
<reference evidence="1" key="1">
    <citation type="submission" date="2022-12" db="EMBL/GenBank/DDBJ databases">
        <title>Reference genome sequencing for broad-spectrum identification of bacterial and archaeal isolates by mass spectrometry.</title>
        <authorList>
            <person name="Sekiguchi Y."/>
            <person name="Tourlousse D.M."/>
        </authorList>
    </citation>
    <scope>NUCLEOTIDE SEQUENCE</scope>
    <source>
        <strain evidence="1">10succ1</strain>
    </source>
</reference>
<accession>A0A9W6GK75</accession>
<comment type="caution">
    <text evidence="1">The sequence shown here is derived from an EMBL/GenBank/DDBJ whole genome shotgun (WGS) entry which is preliminary data.</text>
</comment>